<protein>
    <submittedName>
        <fullName evidence="2">Uncharacterized protein</fullName>
    </submittedName>
</protein>
<name>A0A8J5JAG5_HOMAM</name>
<gene>
    <name evidence="2" type="ORF">Hamer_G021127</name>
</gene>
<accession>A0A8J5JAG5</accession>
<evidence type="ECO:0000256" key="1">
    <source>
        <dbReference type="SAM" id="MobiDB-lite"/>
    </source>
</evidence>
<organism evidence="2 3">
    <name type="scientific">Homarus americanus</name>
    <name type="common">American lobster</name>
    <dbReference type="NCBI Taxonomy" id="6706"/>
    <lineage>
        <taxon>Eukaryota</taxon>
        <taxon>Metazoa</taxon>
        <taxon>Ecdysozoa</taxon>
        <taxon>Arthropoda</taxon>
        <taxon>Crustacea</taxon>
        <taxon>Multicrustacea</taxon>
        <taxon>Malacostraca</taxon>
        <taxon>Eumalacostraca</taxon>
        <taxon>Eucarida</taxon>
        <taxon>Decapoda</taxon>
        <taxon>Pleocyemata</taxon>
        <taxon>Astacidea</taxon>
        <taxon>Nephropoidea</taxon>
        <taxon>Nephropidae</taxon>
        <taxon>Homarus</taxon>
    </lineage>
</organism>
<keyword evidence="3" id="KW-1185">Reference proteome</keyword>
<dbReference type="AlphaFoldDB" id="A0A8J5JAG5"/>
<sequence length="103" mass="11513">MMRVNTELQQTLLARWLPASTSQQNTTLLTYLYQMFPFLTQSYSSGAHKSAVVVLREPGREGESESWREKERAPSASIDSSSDPTNQVHPVACIPSYHGRLAS</sequence>
<feature type="compositionally biased region" description="Low complexity" evidence="1">
    <location>
        <begin position="74"/>
        <end position="84"/>
    </location>
</feature>
<feature type="region of interest" description="Disordered" evidence="1">
    <location>
        <begin position="57"/>
        <end position="91"/>
    </location>
</feature>
<feature type="compositionally biased region" description="Basic and acidic residues" evidence="1">
    <location>
        <begin position="57"/>
        <end position="73"/>
    </location>
</feature>
<reference evidence="2" key="1">
    <citation type="journal article" date="2021" name="Sci. Adv.">
        <title>The American lobster genome reveals insights on longevity, neural, and immune adaptations.</title>
        <authorList>
            <person name="Polinski J.M."/>
            <person name="Zimin A.V."/>
            <person name="Clark K.F."/>
            <person name="Kohn A.B."/>
            <person name="Sadowski N."/>
            <person name="Timp W."/>
            <person name="Ptitsyn A."/>
            <person name="Khanna P."/>
            <person name="Romanova D.Y."/>
            <person name="Williams P."/>
            <person name="Greenwood S.J."/>
            <person name="Moroz L.L."/>
            <person name="Walt D.R."/>
            <person name="Bodnar A.G."/>
        </authorList>
    </citation>
    <scope>NUCLEOTIDE SEQUENCE</scope>
    <source>
        <strain evidence="2">GMGI-L3</strain>
    </source>
</reference>
<evidence type="ECO:0000313" key="2">
    <source>
        <dbReference type="EMBL" id="KAG7155217.1"/>
    </source>
</evidence>
<dbReference type="EMBL" id="JAHLQT010042538">
    <property type="protein sequence ID" value="KAG7155217.1"/>
    <property type="molecule type" value="Genomic_DNA"/>
</dbReference>
<evidence type="ECO:0000313" key="3">
    <source>
        <dbReference type="Proteomes" id="UP000747542"/>
    </source>
</evidence>
<dbReference type="Proteomes" id="UP000747542">
    <property type="component" value="Unassembled WGS sequence"/>
</dbReference>
<proteinExistence type="predicted"/>
<comment type="caution">
    <text evidence="2">The sequence shown here is derived from an EMBL/GenBank/DDBJ whole genome shotgun (WGS) entry which is preliminary data.</text>
</comment>